<dbReference type="Proteomes" id="UP000639338">
    <property type="component" value="Unassembled WGS sequence"/>
</dbReference>
<evidence type="ECO:0000259" key="10">
    <source>
        <dbReference type="Pfam" id="PF05649"/>
    </source>
</evidence>
<dbReference type="Pfam" id="PF01431">
    <property type="entry name" value="Peptidase_M13"/>
    <property type="match status" value="1"/>
</dbReference>
<dbReference type="InterPro" id="IPR024079">
    <property type="entry name" value="MetalloPept_cat_dom_sf"/>
</dbReference>
<dbReference type="InterPro" id="IPR042089">
    <property type="entry name" value="Peptidase_M13_dom_2"/>
</dbReference>
<dbReference type="PANTHER" id="PTHR11733:SF224">
    <property type="entry name" value="NEPRILYSIN-2"/>
    <property type="match status" value="1"/>
</dbReference>
<evidence type="ECO:0000256" key="2">
    <source>
        <dbReference type="ARBA" id="ARBA00004401"/>
    </source>
</evidence>
<evidence type="ECO:0000256" key="8">
    <source>
        <dbReference type="ARBA" id="ARBA00023049"/>
    </source>
</evidence>
<evidence type="ECO:0000259" key="9">
    <source>
        <dbReference type="Pfam" id="PF01431"/>
    </source>
</evidence>
<protein>
    <recommendedName>
        <fullName evidence="13">Neprilysin</fullName>
    </recommendedName>
</protein>
<dbReference type="InterPro" id="IPR018497">
    <property type="entry name" value="Peptidase_M13_C"/>
</dbReference>
<feature type="domain" description="Peptidase M13 C-terminal" evidence="9">
    <location>
        <begin position="509"/>
        <end position="715"/>
    </location>
</feature>
<keyword evidence="7" id="KW-0862">Zinc</keyword>
<dbReference type="InterPro" id="IPR000718">
    <property type="entry name" value="Peptidase_M13"/>
</dbReference>
<dbReference type="GO" id="GO:0046872">
    <property type="term" value="F:metal ion binding"/>
    <property type="evidence" value="ECO:0007669"/>
    <property type="project" value="UniProtKB-KW"/>
</dbReference>
<evidence type="ECO:0000256" key="7">
    <source>
        <dbReference type="ARBA" id="ARBA00022833"/>
    </source>
</evidence>
<comment type="cofactor">
    <cofactor evidence="1">
        <name>Zn(2+)</name>
        <dbReference type="ChEBI" id="CHEBI:29105"/>
    </cofactor>
</comment>
<comment type="similarity">
    <text evidence="3">Belongs to the peptidase M13 family.</text>
</comment>
<proteinExistence type="inferred from homology"/>
<dbReference type="Gene3D" id="3.40.390.10">
    <property type="entry name" value="Collagenase (Catalytic Domain)"/>
    <property type="match status" value="1"/>
</dbReference>
<evidence type="ECO:0000256" key="1">
    <source>
        <dbReference type="ARBA" id="ARBA00001947"/>
    </source>
</evidence>
<comment type="caution">
    <text evidence="11">The sequence shown here is derived from an EMBL/GenBank/DDBJ whole genome shotgun (WGS) entry which is preliminary data.</text>
</comment>
<dbReference type="AlphaFoldDB" id="A0A834XXR2"/>
<evidence type="ECO:0000256" key="4">
    <source>
        <dbReference type="ARBA" id="ARBA00022670"/>
    </source>
</evidence>
<keyword evidence="12" id="KW-1185">Reference proteome</keyword>
<organism evidence="11 12">
    <name type="scientific">Aphidius gifuensis</name>
    <name type="common">Parasitoid wasp</name>
    <dbReference type="NCBI Taxonomy" id="684658"/>
    <lineage>
        <taxon>Eukaryota</taxon>
        <taxon>Metazoa</taxon>
        <taxon>Ecdysozoa</taxon>
        <taxon>Arthropoda</taxon>
        <taxon>Hexapoda</taxon>
        <taxon>Insecta</taxon>
        <taxon>Pterygota</taxon>
        <taxon>Neoptera</taxon>
        <taxon>Endopterygota</taxon>
        <taxon>Hymenoptera</taxon>
        <taxon>Apocrita</taxon>
        <taxon>Ichneumonoidea</taxon>
        <taxon>Braconidae</taxon>
        <taxon>Aphidiinae</taxon>
        <taxon>Aphidius</taxon>
    </lineage>
</organism>
<dbReference type="EMBL" id="JACMRX010000002">
    <property type="protein sequence ID" value="KAF7995460.1"/>
    <property type="molecule type" value="Genomic_DNA"/>
</dbReference>
<dbReference type="Pfam" id="PF05649">
    <property type="entry name" value="Peptidase_M13_N"/>
    <property type="match status" value="1"/>
</dbReference>
<dbReference type="CDD" id="cd08662">
    <property type="entry name" value="M13"/>
    <property type="match status" value="1"/>
</dbReference>
<dbReference type="PRINTS" id="PR00786">
    <property type="entry name" value="NEPRILYSIN"/>
</dbReference>
<dbReference type="PANTHER" id="PTHR11733">
    <property type="entry name" value="ZINC METALLOPROTEASE FAMILY M13 NEPRILYSIN-RELATED"/>
    <property type="match status" value="1"/>
</dbReference>
<dbReference type="SUPFAM" id="SSF55486">
    <property type="entry name" value="Metalloproteases ('zincins'), catalytic domain"/>
    <property type="match status" value="1"/>
</dbReference>
<gene>
    <name evidence="11" type="ORF">HCN44_006567</name>
</gene>
<dbReference type="Gene3D" id="1.10.1380.10">
    <property type="entry name" value="Neutral endopeptidase , domain2"/>
    <property type="match status" value="1"/>
</dbReference>
<keyword evidence="5" id="KW-0479">Metal-binding</keyword>
<keyword evidence="4" id="KW-0645">Protease</keyword>
<evidence type="ECO:0000313" key="12">
    <source>
        <dbReference type="Proteomes" id="UP000639338"/>
    </source>
</evidence>
<dbReference type="PROSITE" id="PS51885">
    <property type="entry name" value="NEPRILYSIN"/>
    <property type="match status" value="1"/>
</dbReference>
<reference evidence="11 12" key="1">
    <citation type="submission" date="2020-08" db="EMBL/GenBank/DDBJ databases">
        <title>Aphidius gifuensis genome sequencing and assembly.</title>
        <authorList>
            <person name="Du Z."/>
        </authorList>
    </citation>
    <scope>NUCLEOTIDE SEQUENCE [LARGE SCALE GENOMIC DNA]</scope>
    <source>
        <strain evidence="11">YNYX2018</strain>
        <tissue evidence="11">Adults</tissue>
    </source>
</reference>
<comment type="subcellular location">
    <subcellularLocation>
        <location evidence="2">Cell membrane</location>
        <topology evidence="2">Single-pass type II membrane protein</topology>
    </subcellularLocation>
</comment>
<dbReference type="GO" id="GO:0004222">
    <property type="term" value="F:metalloendopeptidase activity"/>
    <property type="evidence" value="ECO:0007669"/>
    <property type="project" value="InterPro"/>
</dbReference>
<evidence type="ECO:0000256" key="5">
    <source>
        <dbReference type="ARBA" id="ARBA00022723"/>
    </source>
</evidence>
<evidence type="ECO:0000256" key="3">
    <source>
        <dbReference type="ARBA" id="ARBA00007357"/>
    </source>
</evidence>
<dbReference type="GO" id="GO:0016485">
    <property type="term" value="P:protein processing"/>
    <property type="evidence" value="ECO:0007669"/>
    <property type="project" value="TreeGrafter"/>
</dbReference>
<keyword evidence="8" id="KW-0482">Metalloprotease</keyword>
<dbReference type="OrthoDB" id="6475849at2759"/>
<dbReference type="GO" id="GO:0005886">
    <property type="term" value="C:plasma membrane"/>
    <property type="evidence" value="ECO:0007669"/>
    <property type="project" value="UniProtKB-SubCell"/>
</dbReference>
<dbReference type="InterPro" id="IPR008753">
    <property type="entry name" value="Peptidase_M13_N"/>
</dbReference>
<evidence type="ECO:0000256" key="6">
    <source>
        <dbReference type="ARBA" id="ARBA00022801"/>
    </source>
</evidence>
<sequence length="716" mass="82551">MIFLYHQSNAVALRKKRADVHVPMNIDTTNPDVCTTKTCNEAAALLSKNMDTSVNPCDDFYAYTCGGFINSTIIPDDKKTIGIFGLINDRIQKQLRMTLNDTSESSSNDPRYAKLAKKLYKICMNQDVDEDQSNATLMNYLDQIGGWPILKGKQWNETLFDWKKNIIKVNKNTSFWLMSYFKLDVVMDIMNNSQHVIYLNGFFPGVSRKYMLNGFDDKHVKNYFNYMVNVSVAMGADKISAQTELKQVLDFEIKLAELTHALEETQKTTTIYNPITLGQLTNLSTFFPWKEYINYHLNISITDDEIIIVSNVNFFVSLGELIDTVPKKVLANFEAWKLIQSTAMHMNGEIKNIQKNYKMIQTGALKSEEKWIECVKILSSQMSIATSALYVHKNFDKNNKYNVNTLVENLQNQYVKNLENISWMDNVTRSRAVDKARKIGRSIAYPDELLNASKVNELYDEMEFTGDTYLENIIILNCHNKMQKWKSLRKITDQSYWMIFGNSVHLGQAFYYSLFNRIILPAGILQGEFYNNDLPSFMNYARIGMITGHEIAHGFDEMGKIFDGNGNLFDWWEESTSKKYHEKIKCIVKQYGNYTVKQVGMKINGSTTKEENFADNGGVKIAYLAYNDWLIKNYNLEQKLSGFLNFTSRQMFWISYGSTWCEKSRTEFLIHSINIGAHCPHEFRVSGPLSNLDEFSKDFKCPVGSKMNPKTKCTVW</sequence>
<keyword evidence="6" id="KW-0378">Hydrolase</keyword>
<name>A0A834XXR2_APHGI</name>
<accession>A0A834XXR2</accession>
<evidence type="ECO:0008006" key="13">
    <source>
        <dbReference type="Google" id="ProtNLM"/>
    </source>
</evidence>
<feature type="domain" description="Peptidase M13 N-terminal" evidence="10">
    <location>
        <begin position="56"/>
        <end position="446"/>
    </location>
</feature>
<evidence type="ECO:0000313" key="11">
    <source>
        <dbReference type="EMBL" id="KAF7995460.1"/>
    </source>
</evidence>